<dbReference type="Gene3D" id="3.40.50.10210">
    <property type="match status" value="1"/>
</dbReference>
<keyword evidence="6" id="KW-0328">Glycosyltransferase</keyword>
<dbReference type="PANTHER" id="PTHR43463:SF1">
    <property type="entry name" value="NICOTINATE-NUCLEOTIDE--DIMETHYLBENZIMIDAZOLE PHOSPHORIBOSYLTRANSFERASE"/>
    <property type="match status" value="1"/>
</dbReference>
<evidence type="ECO:0000256" key="1">
    <source>
        <dbReference type="ARBA" id="ARBA00005049"/>
    </source>
</evidence>
<accession>A0ABQ6JL75</accession>
<gene>
    <name evidence="11" type="ORF">GCM10025868_42720</name>
</gene>
<evidence type="ECO:0000256" key="9">
    <source>
        <dbReference type="ARBA" id="ARBA00047340"/>
    </source>
</evidence>
<dbReference type="InterPro" id="IPR036087">
    <property type="entry name" value="Nict_dMeBzImd_PRibTrfase_sf"/>
</dbReference>
<dbReference type="Gene3D" id="1.10.1610.10">
    <property type="match status" value="1"/>
</dbReference>
<dbReference type="SUPFAM" id="SSF52733">
    <property type="entry name" value="Nicotinate mononucleotide:5,6-dimethylbenzimidazole phosphoribosyltransferase (CobT)"/>
    <property type="match status" value="1"/>
</dbReference>
<evidence type="ECO:0000256" key="8">
    <source>
        <dbReference type="ARBA" id="ARBA00030686"/>
    </source>
</evidence>
<dbReference type="EMBL" id="BSUZ01000001">
    <property type="protein sequence ID" value="GMA89022.1"/>
    <property type="molecule type" value="Genomic_DNA"/>
</dbReference>
<evidence type="ECO:0000313" key="11">
    <source>
        <dbReference type="EMBL" id="GMA89022.1"/>
    </source>
</evidence>
<reference evidence="12" key="1">
    <citation type="journal article" date="2019" name="Int. J. Syst. Evol. Microbiol.">
        <title>The Global Catalogue of Microorganisms (GCM) 10K type strain sequencing project: providing services to taxonomists for standard genome sequencing and annotation.</title>
        <authorList>
            <consortium name="The Broad Institute Genomics Platform"/>
            <consortium name="The Broad Institute Genome Sequencing Center for Infectious Disease"/>
            <person name="Wu L."/>
            <person name="Ma J."/>
        </authorList>
    </citation>
    <scope>NUCLEOTIDE SEQUENCE [LARGE SCALE GENOMIC DNA]</scope>
    <source>
        <strain evidence="12">NBRC 108730</strain>
    </source>
</reference>
<evidence type="ECO:0000256" key="3">
    <source>
        <dbReference type="ARBA" id="ARBA00011991"/>
    </source>
</evidence>
<feature type="compositionally biased region" description="Basic residues" evidence="10">
    <location>
        <begin position="155"/>
        <end position="197"/>
    </location>
</feature>
<protein>
    <recommendedName>
        <fullName evidence="4">Nicotinate-nucleotide--dimethylbenzimidazole phosphoribosyltransferase</fullName>
        <ecNumber evidence="3">2.4.2.21</ecNumber>
    </recommendedName>
    <alternativeName>
        <fullName evidence="8">N(1)-alpha-phosphoribosyltransferase</fullName>
    </alternativeName>
</protein>
<keyword evidence="7" id="KW-0808">Transferase</keyword>
<feature type="compositionally biased region" description="Low complexity" evidence="10">
    <location>
        <begin position="198"/>
        <end position="236"/>
    </location>
</feature>
<dbReference type="InterPro" id="IPR003200">
    <property type="entry name" value="Nict_dMeBzImd_PRibTrfase"/>
</dbReference>
<sequence length="250" mass="26828">MTVFDLDALTSAIGPRDEDAADRTREHVDGLVKPLGALGRLEDLAIWLSGAQGQSPPRPLDRVRVVVFAGDHGVAGQGVSAYPSEVTAAMVATFLAGRAGVSVLAAQHDAGVRVLDLGVDADLDVPAEVTRFKVRRGSGAIDREDALSDDEPAARPRRRRDRRRRGGRRRRRPADRGRHGHRQHDRRRRARRRRPAGSRRSTSSAPAPASTTPRGPSRSACCATPCTARARTGPTASRCCAPSAAPTPPR</sequence>
<evidence type="ECO:0000256" key="6">
    <source>
        <dbReference type="ARBA" id="ARBA00022676"/>
    </source>
</evidence>
<keyword evidence="5" id="KW-0169">Cobalamin biosynthesis</keyword>
<proteinExistence type="inferred from homology"/>
<name>A0ABQ6JL75_9ACTN</name>
<comment type="caution">
    <text evidence="11">The sequence shown here is derived from an EMBL/GenBank/DDBJ whole genome shotgun (WGS) entry which is preliminary data.</text>
</comment>
<dbReference type="EC" id="2.4.2.21" evidence="3"/>
<comment type="catalytic activity">
    <reaction evidence="9">
        <text>5,6-dimethylbenzimidazole + nicotinate beta-D-ribonucleotide = alpha-ribazole 5'-phosphate + nicotinate + H(+)</text>
        <dbReference type="Rhea" id="RHEA:11196"/>
        <dbReference type="ChEBI" id="CHEBI:15378"/>
        <dbReference type="ChEBI" id="CHEBI:15890"/>
        <dbReference type="ChEBI" id="CHEBI:32544"/>
        <dbReference type="ChEBI" id="CHEBI:57502"/>
        <dbReference type="ChEBI" id="CHEBI:57918"/>
        <dbReference type="EC" id="2.4.2.21"/>
    </reaction>
</comment>
<dbReference type="Proteomes" id="UP001157017">
    <property type="component" value="Unassembled WGS sequence"/>
</dbReference>
<dbReference type="Pfam" id="PF02277">
    <property type="entry name" value="DBI_PRT"/>
    <property type="match status" value="1"/>
</dbReference>
<feature type="region of interest" description="Disordered" evidence="10">
    <location>
        <begin position="142"/>
        <end position="250"/>
    </location>
</feature>
<comment type="pathway">
    <text evidence="1">Nucleoside biosynthesis; alpha-ribazole biosynthesis; alpha-ribazole from 5,6-dimethylbenzimidazole: step 1/2.</text>
</comment>
<evidence type="ECO:0000313" key="12">
    <source>
        <dbReference type="Proteomes" id="UP001157017"/>
    </source>
</evidence>
<keyword evidence="12" id="KW-1185">Reference proteome</keyword>
<dbReference type="InterPro" id="IPR023195">
    <property type="entry name" value="Nict_dMeBzImd_PRibTrfase_N"/>
</dbReference>
<comment type="similarity">
    <text evidence="2">Belongs to the CobT family.</text>
</comment>
<evidence type="ECO:0000256" key="4">
    <source>
        <dbReference type="ARBA" id="ARBA00015486"/>
    </source>
</evidence>
<dbReference type="PANTHER" id="PTHR43463">
    <property type="entry name" value="NICOTINATE-NUCLEOTIDE--DIMETHYLBENZIMIDAZOLE PHOSPHORIBOSYLTRANSFERASE"/>
    <property type="match status" value="1"/>
</dbReference>
<organism evidence="11 12">
    <name type="scientific">Angustibacter aerolatus</name>
    <dbReference type="NCBI Taxonomy" id="1162965"/>
    <lineage>
        <taxon>Bacteria</taxon>
        <taxon>Bacillati</taxon>
        <taxon>Actinomycetota</taxon>
        <taxon>Actinomycetes</taxon>
        <taxon>Kineosporiales</taxon>
        <taxon>Kineosporiaceae</taxon>
    </lineage>
</organism>
<evidence type="ECO:0000256" key="10">
    <source>
        <dbReference type="SAM" id="MobiDB-lite"/>
    </source>
</evidence>
<evidence type="ECO:0000256" key="7">
    <source>
        <dbReference type="ARBA" id="ARBA00022679"/>
    </source>
</evidence>
<evidence type="ECO:0000256" key="2">
    <source>
        <dbReference type="ARBA" id="ARBA00007110"/>
    </source>
</evidence>
<evidence type="ECO:0000256" key="5">
    <source>
        <dbReference type="ARBA" id="ARBA00022573"/>
    </source>
</evidence>